<evidence type="ECO:0000256" key="1">
    <source>
        <dbReference type="SAM" id="Phobius"/>
    </source>
</evidence>
<proteinExistence type="predicted"/>
<gene>
    <name evidence="2" type="ORF">AsAng_0039000</name>
</gene>
<dbReference type="AlphaFoldDB" id="A0A915YHA8"/>
<protein>
    <submittedName>
        <fullName evidence="2">Uncharacterized protein</fullName>
    </submittedName>
</protein>
<accession>A0A915YHA8</accession>
<keyword evidence="1" id="KW-0472">Membrane</keyword>
<dbReference type="KEGG" id="aup:AsAng_0039000"/>
<keyword evidence="3" id="KW-1185">Reference proteome</keyword>
<dbReference type="EMBL" id="AP026867">
    <property type="protein sequence ID" value="BDS13172.1"/>
    <property type="molecule type" value="Genomic_DNA"/>
</dbReference>
<sequence>MNYLTAMILLFLFFVAPHNALKWEGNTTSCVSASVLLKKEQKSRKRIKIRKAKKKRYAQKWRELRSNDGREMTWFFLGIVAMLAGIACLVLAFLFPVYMSLLCSLAGVVFSVGVYGVATVLY</sequence>
<feature type="transmembrane region" description="Helical" evidence="1">
    <location>
        <begin position="74"/>
        <end position="94"/>
    </location>
</feature>
<evidence type="ECO:0000313" key="2">
    <source>
        <dbReference type="EMBL" id="BDS13172.1"/>
    </source>
</evidence>
<evidence type="ECO:0000313" key="3">
    <source>
        <dbReference type="Proteomes" id="UP001060919"/>
    </source>
</evidence>
<keyword evidence="1" id="KW-1133">Transmembrane helix</keyword>
<organism evidence="2 3">
    <name type="scientific">Aureispira anguillae</name>
    <dbReference type="NCBI Taxonomy" id="2864201"/>
    <lineage>
        <taxon>Bacteria</taxon>
        <taxon>Pseudomonadati</taxon>
        <taxon>Bacteroidota</taxon>
        <taxon>Saprospiria</taxon>
        <taxon>Saprospirales</taxon>
        <taxon>Saprospiraceae</taxon>
        <taxon>Aureispira</taxon>
    </lineage>
</organism>
<dbReference type="Proteomes" id="UP001060919">
    <property type="component" value="Chromosome"/>
</dbReference>
<keyword evidence="1" id="KW-0812">Transmembrane</keyword>
<reference evidence="2" key="1">
    <citation type="submission" date="2022-09" db="EMBL/GenBank/DDBJ databases">
        <title>Aureispira anguillicida sp. nov., isolated from Leptocephalus of Japanese eel Anguilla japonica.</title>
        <authorList>
            <person name="Yuasa K."/>
            <person name="Mekata T."/>
            <person name="Ikunari K."/>
        </authorList>
    </citation>
    <scope>NUCLEOTIDE SEQUENCE</scope>
    <source>
        <strain evidence="2">EL160426</strain>
    </source>
</reference>
<name>A0A915YHA8_9BACT</name>
<feature type="transmembrane region" description="Helical" evidence="1">
    <location>
        <begin position="101"/>
        <end position="121"/>
    </location>
</feature>
<dbReference type="RefSeq" id="WP_264788468.1">
    <property type="nucleotide sequence ID" value="NZ_AP026867.1"/>
</dbReference>